<organism evidence="3 4">
    <name type="scientific">Tigriopus californicus</name>
    <name type="common">Marine copepod</name>
    <dbReference type="NCBI Taxonomy" id="6832"/>
    <lineage>
        <taxon>Eukaryota</taxon>
        <taxon>Metazoa</taxon>
        <taxon>Ecdysozoa</taxon>
        <taxon>Arthropoda</taxon>
        <taxon>Crustacea</taxon>
        <taxon>Multicrustacea</taxon>
        <taxon>Hexanauplia</taxon>
        <taxon>Copepoda</taxon>
        <taxon>Harpacticoida</taxon>
        <taxon>Harpacticidae</taxon>
        <taxon>Tigriopus</taxon>
    </lineage>
</organism>
<name>A0A553NSV3_TIGCA</name>
<dbReference type="InterPro" id="IPR036322">
    <property type="entry name" value="WD40_repeat_dom_sf"/>
</dbReference>
<dbReference type="Pfam" id="PF00400">
    <property type="entry name" value="WD40"/>
    <property type="match status" value="1"/>
</dbReference>
<evidence type="ECO:0008006" key="5">
    <source>
        <dbReference type="Google" id="ProtNLM"/>
    </source>
</evidence>
<dbReference type="AlphaFoldDB" id="A0A553NSV3"/>
<dbReference type="InterPro" id="IPR001680">
    <property type="entry name" value="WD40_rpt"/>
</dbReference>
<evidence type="ECO:0000256" key="2">
    <source>
        <dbReference type="ARBA" id="ARBA00022737"/>
    </source>
</evidence>
<protein>
    <recommendedName>
        <fullName evidence="5">Guanine nucleotide-binding protein subunit beta-like protein 1</fullName>
    </recommendedName>
</protein>
<evidence type="ECO:0000256" key="1">
    <source>
        <dbReference type="ARBA" id="ARBA00022574"/>
    </source>
</evidence>
<dbReference type="SUPFAM" id="SSF50978">
    <property type="entry name" value="WD40 repeat-like"/>
    <property type="match status" value="1"/>
</dbReference>
<dbReference type="InterPro" id="IPR015943">
    <property type="entry name" value="WD40/YVTN_repeat-like_dom_sf"/>
</dbReference>
<evidence type="ECO:0000313" key="3">
    <source>
        <dbReference type="EMBL" id="TRY68507.1"/>
    </source>
</evidence>
<dbReference type="EMBL" id="VCGU01000010">
    <property type="protein sequence ID" value="TRY68507.1"/>
    <property type="molecule type" value="Genomic_DNA"/>
</dbReference>
<dbReference type="PANTHER" id="PTHR19854">
    <property type="entry name" value="TRANSDUCIN BETA-LIKE 3"/>
    <property type="match status" value="1"/>
</dbReference>
<dbReference type="PROSITE" id="PS00678">
    <property type="entry name" value="WD_REPEATS_1"/>
    <property type="match status" value="1"/>
</dbReference>
<dbReference type="InterPro" id="IPR019775">
    <property type="entry name" value="WD40_repeat_CS"/>
</dbReference>
<keyword evidence="4" id="KW-1185">Reference proteome</keyword>
<evidence type="ECO:0000313" key="4">
    <source>
        <dbReference type="Proteomes" id="UP000318571"/>
    </source>
</evidence>
<comment type="caution">
    <text evidence="3">The sequence shown here is derived from an EMBL/GenBank/DDBJ whole genome shotgun (WGS) entry which is preliminary data.</text>
</comment>
<sequence>MPSVHPVCYVSGSAPVSCLDFHQPDHSPGQILAGDVEGRLYAWSLLSWECQQKIRIFPAGGCTFLRCIGDQIILQGRLTKGENSALVLMGLQDREGVSNWTKIWQADKEDYNHDGFCKGSNHGQVLALPLGTSDIQVCIKDEAQVKKLALLRLDSNVFGNLMSVKKLCQREIPSKGISHAQIRKSGGKIVVSACWDSTIRVFSWVKPSQLKPLGALKFHSETIEAVQCARKPVASHGNKILIAAASKDKKISFWDIYNE</sequence>
<dbReference type="Proteomes" id="UP000318571">
    <property type="component" value="Chromosome 1"/>
</dbReference>
<accession>A0A553NSV3</accession>
<dbReference type="PANTHER" id="PTHR19854:SF1">
    <property type="entry name" value="GUANINE NUCLEOTIDE-BINDING PROTEIN SUBUNIT BETA-LIKE PROTEIN 1"/>
    <property type="match status" value="1"/>
</dbReference>
<gene>
    <name evidence="3" type="ORF">TCAL_14228</name>
</gene>
<reference evidence="3 4" key="1">
    <citation type="journal article" date="2018" name="Nat. Ecol. Evol.">
        <title>Genomic signatures of mitonuclear coevolution across populations of Tigriopus californicus.</title>
        <authorList>
            <person name="Barreto F.S."/>
            <person name="Watson E.T."/>
            <person name="Lima T.G."/>
            <person name="Willett C.S."/>
            <person name="Edmands S."/>
            <person name="Li W."/>
            <person name="Burton R.S."/>
        </authorList>
    </citation>
    <scope>NUCLEOTIDE SEQUENCE [LARGE SCALE GENOMIC DNA]</scope>
    <source>
        <strain evidence="3 4">San Diego</strain>
    </source>
</reference>
<keyword evidence="1" id="KW-0853">WD repeat</keyword>
<dbReference type="Gene3D" id="2.130.10.10">
    <property type="entry name" value="YVTN repeat-like/Quinoprotein amine dehydrogenase"/>
    <property type="match status" value="1"/>
</dbReference>
<dbReference type="STRING" id="6832.A0A553NSV3"/>
<proteinExistence type="predicted"/>
<keyword evidence="2" id="KW-0677">Repeat</keyword>
<dbReference type="SMART" id="SM00320">
    <property type="entry name" value="WD40"/>
    <property type="match status" value="3"/>
</dbReference>